<dbReference type="AlphaFoldDB" id="A0AAD6P6Y6"/>
<sequence>MFTHKTHLILGRYRSRYFTRPGVNVGDVIQKKKNNIIGHRKHISKVLSNDNFKTHPPSTPEDVIHITHYAINTS</sequence>
<keyword evidence="2" id="KW-1185">Reference proteome</keyword>
<name>A0AAD6P6Y6_9ROSI</name>
<evidence type="ECO:0000313" key="1">
    <source>
        <dbReference type="EMBL" id="KAJ6418390.1"/>
    </source>
</evidence>
<reference evidence="1 2" key="1">
    <citation type="journal article" date="2023" name="Int. J. Mol. Sci.">
        <title>De Novo Assembly and Annotation of 11 Diverse Shrub Willow (Salix) Genomes Reveals Novel Gene Organization in Sex-Linked Regions.</title>
        <authorList>
            <person name="Hyden B."/>
            <person name="Feng K."/>
            <person name="Yates T.B."/>
            <person name="Jawdy S."/>
            <person name="Cereghino C."/>
            <person name="Smart L.B."/>
            <person name="Muchero W."/>
        </authorList>
    </citation>
    <scope>NUCLEOTIDE SEQUENCE [LARGE SCALE GENOMIC DNA]</scope>
    <source>
        <tissue evidence="1">Shoot tip</tissue>
    </source>
</reference>
<gene>
    <name evidence="1" type="ORF">OIU84_001710</name>
</gene>
<proteinExistence type="predicted"/>
<organism evidence="1 2">
    <name type="scientific">Salix udensis</name>
    <dbReference type="NCBI Taxonomy" id="889485"/>
    <lineage>
        <taxon>Eukaryota</taxon>
        <taxon>Viridiplantae</taxon>
        <taxon>Streptophyta</taxon>
        <taxon>Embryophyta</taxon>
        <taxon>Tracheophyta</taxon>
        <taxon>Spermatophyta</taxon>
        <taxon>Magnoliopsida</taxon>
        <taxon>eudicotyledons</taxon>
        <taxon>Gunneridae</taxon>
        <taxon>Pentapetalae</taxon>
        <taxon>rosids</taxon>
        <taxon>fabids</taxon>
        <taxon>Malpighiales</taxon>
        <taxon>Salicaceae</taxon>
        <taxon>Saliceae</taxon>
        <taxon>Salix</taxon>
    </lineage>
</organism>
<protein>
    <submittedName>
        <fullName evidence="1">Uncharacterized protein</fullName>
    </submittedName>
</protein>
<dbReference type="Proteomes" id="UP001162972">
    <property type="component" value="Chromosome 12"/>
</dbReference>
<accession>A0AAD6P6Y6</accession>
<evidence type="ECO:0000313" key="2">
    <source>
        <dbReference type="Proteomes" id="UP001162972"/>
    </source>
</evidence>
<comment type="caution">
    <text evidence="1">The sequence shown here is derived from an EMBL/GenBank/DDBJ whole genome shotgun (WGS) entry which is preliminary data.</text>
</comment>
<dbReference type="EMBL" id="JAPFFJ010000010">
    <property type="protein sequence ID" value="KAJ6418390.1"/>
    <property type="molecule type" value="Genomic_DNA"/>
</dbReference>